<sequence length="669" mass="74337">MKQVLQNFKTGKIELTEVPMPAVKPGFVLVKNYYSLISPGTEREVIKLAKKNIIAKAKSRPDQLKQVFNKIKTDGLISAIKRAKQKIDEPFTLGYSSAGDVIKVGQGAEEFQVSDRVACAGGGYACHAEIIAVPKNLCVKIPENVSHKEAAFATLGAIALQGIRRANLTLGEKIAVIGLGLIGQLTCQILKAYGFSVIGIDKEGLPAEVKNIVDAVIITAATKSNQPIELAGRILRDKGRVSVVGDVKMNVPRKIYYKKELDLFIARSYGPGRYDKNYEEKGQDYPIGYVRWTEKRNMEEFLRLVSKKLVQPEKIISHIFDIEKAQEAYKLILENPNKEKIVAVLFSYKLEKEQSDILKFPEIKKLSQGDVVNIGLIGAGNFAQNIIVPILNKMQNVHIRGVADTTGINSQRIARVAGNSYATTDWHKIIQDKNIDLVIIATRHNLHALMVIEALKNNKNVHVEKPLCLNQKELEEITKTAQESKGRLMVGFNRRFSPLISRAKELFRNMPITILCRVNARASDQDHWLNDLGEGGGRIIGEACHFVDLCRFLADSLPKSMSASQNKNGFNISIDFKNDSQAIIIYANGPENLAKEYIEIISADKAIKINNFKISRFKQDKGHFNQFASLIRAAQAGGSSPIPLPEIILSMQMTFDAVKSIQNGTKISY</sequence>
<name>A0A2G9YC90_9BACT</name>
<dbReference type="EMBL" id="PCRH01000067">
    <property type="protein sequence ID" value="PIP16855.1"/>
    <property type="molecule type" value="Genomic_DNA"/>
</dbReference>
<dbReference type="Pfam" id="PF01408">
    <property type="entry name" value="GFO_IDH_MocA"/>
    <property type="match status" value="1"/>
</dbReference>
<dbReference type="GO" id="GO:0000166">
    <property type="term" value="F:nucleotide binding"/>
    <property type="evidence" value="ECO:0007669"/>
    <property type="project" value="InterPro"/>
</dbReference>
<protein>
    <submittedName>
        <fullName evidence="3">Oxidoreductase</fullName>
    </submittedName>
</protein>
<dbReference type="InterPro" id="IPR011032">
    <property type="entry name" value="GroES-like_sf"/>
</dbReference>
<dbReference type="SUPFAM" id="SSF55347">
    <property type="entry name" value="Glyceraldehyde-3-phosphate dehydrogenase-like, C-terminal domain"/>
    <property type="match status" value="1"/>
</dbReference>
<evidence type="ECO:0000313" key="3">
    <source>
        <dbReference type="EMBL" id="PIP16855.1"/>
    </source>
</evidence>
<feature type="domain" description="Gfo/Idh/MocA-like oxidoreductase N-terminal" evidence="1">
    <location>
        <begin position="372"/>
        <end position="492"/>
    </location>
</feature>
<evidence type="ECO:0000313" key="4">
    <source>
        <dbReference type="Proteomes" id="UP000231480"/>
    </source>
</evidence>
<evidence type="ECO:0000259" key="2">
    <source>
        <dbReference type="Pfam" id="PF08240"/>
    </source>
</evidence>
<dbReference type="InterPro" id="IPR036291">
    <property type="entry name" value="NAD(P)-bd_dom_sf"/>
</dbReference>
<dbReference type="AlphaFoldDB" id="A0A2G9YC90"/>
<comment type="caution">
    <text evidence="3">The sequence shown here is derived from an EMBL/GenBank/DDBJ whole genome shotgun (WGS) entry which is preliminary data.</text>
</comment>
<dbReference type="InterPro" id="IPR013154">
    <property type="entry name" value="ADH-like_N"/>
</dbReference>
<dbReference type="Gene3D" id="3.90.180.10">
    <property type="entry name" value="Medium-chain alcohol dehydrogenases, catalytic domain"/>
    <property type="match status" value="2"/>
</dbReference>
<dbReference type="PANTHER" id="PTHR43377:SF1">
    <property type="entry name" value="BILIVERDIN REDUCTASE A"/>
    <property type="match status" value="1"/>
</dbReference>
<evidence type="ECO:0000259" key="1">
    <source>
        <dbReference type="Pfam" id="PF01408"/>
    </source>
</evidence>
<dbReference type="Proteomes" id="UP000231480">
    <property type="component" value="Unassembled WGS sequence"/>
</dbReference>
<dbReference type="InterPro" id="IPR000683">
    <property type="entry name" value="Gfo/Idh/MocA-like_OxRdtase_N"/>
</dbReference>
<accession>A0A2G9YC90</accession>
<dbReference type="Gene3D" id="3.40.50.720">
    <property type="entry name" value="NAD(P)-binding Rossmann-like Domain"/>
    <property type="match status" value="3"/>
</dbReference>
<dbReference type="InterPro" id="IPR051450">
    <property type="entry name" value="Gfo/Idh/MocA_Oxidoreductases"/>
</dbReference>
<dbReference type="SUPFAM" id="SSF51735">
    <property type="entry name" value="NAD(P)-binding Rossmann-fold domains"/>
    <property type="match status" value="2"/>
</dbReference>
<organism evidence="3 4">
    <name type="scientific">Candidatus Portnoybacteria bacterium CG23_combo_of_CG06-09_8_20_14_all_37_13</name>
    <dbReference type="NCBI Taxonomy" id="1974819"/>
    <lineage>
        <taxon>Bacteria</taxon>
        <taxon>Candidatus Portnoyibacteriota</taxon>
    </lineage>
</organism>
<feature type="domain" description="Alcohol dehydrogenase-like N-terminal" evidence="2">
    <location>
        <begin position="85"/>
        <end position="143"/>
    </location>
</feature>
<dbReference type="Gene3D" id="3.30.360.10">
    <property type="entry name" value="Dihydrodipicolinate Reductase, domain 2"/>
    <property type="match status" value="1"/>
</dbReference>
<proteinExistence type="predicted"/>
<dbReference type="PANTHER" id="PTHR43377">
    <property type="entry name" value="BILIVERDIN REDUCTASE A"/>
    <property type="match status" value="1"/>
</dbReference>
<reference evidence="3 4" key="1">
    <citation type="submission" date="2017-09" db="EMBL/GenBank/DDBJ databases">
        <title>Depth-based differentiation of microbial function through sediment-hosted aquifers and enrichment of novel symbionts in the deep terrestrial subsurface.</title>
        <authorList>
            <person name="Probst A.J."/>
            <person name="Ladd B."/>
            <person name="Jarett J.K."/>
            <person name="Geller-Mcgrath D.E."/>
            <person name="Sieber C.M."/>
            <person name="Emerson J.B."/>
            <person name="Anantharaman K."/>
            <person name="Thomas B.C."/>
            <person name="Malmstrom R."/>
            <person name="Stieglmeier M."/>
            <person name="Klingl A."/>
            <person name="Woyke T."/>
            <person name="Ryan C.M."/>
            <person name="Banfield J.F."/>
        </authorList>
    </citation>
    <scope>NUCLEOTIDE SEQUENCE [LARGE SCALE GENOMIC DNA]</scope>
    <source>
        <strain evidence="3">CG23_combo_of_CG06-09_8_20_14_all_37_13</strain>
    </source>
</reference>
<dbReference type="CDD" id="cd08255">
    <property type="entry name" value="2-desacetyl-2-hydroxyethyl_bacteriochlorophyllide_like"/>
    <property type="match status" value="1"/>
</dbReference>
<dbReference type="SUPFAM" id="SSF50129">
    <property type="entry name" value="GroES-like"/>
    <property type="match status" value="1"/>
</dbReference>
<dbReference type="Pfam" id="PF08240">
    <property type="entry name" value="ADH_N"/>
    <property type="match status" value="1"/>
</dbReference>
<gene>
    <name evidence="3" type="ORF">COX44_03040</name>
</gene>